<evidence type="ECO:0000259" key="3">
    <source>
        <dbReference type="Pfam" id="PF00534"/>
    </source>
</evidence>
<name>A0A1G9NAK7_9CORY</name>
<dbReference type="SUPFAM" id="SSF53756">
    <property type="entry name" value="UDP-Glycosyltransferase/glycogen phosphorylase"/>
    <property type="match status" value="1"/>
</dbReference>
<dbReference type="CDD" id="cd03801">
    <property type="entry name" value="GT4_PimA-like"/>
    <property type="match status" value="1"/>
</dbReference>
<dbReference type="Gene3D" id="3.40.50.2000">
    <property type="entry name" value="Glycogen Phosphorylase B"/>
    <property type="match status" value="2"/>
</dbReference>
<dbReference type="OrthoDB" id="9808602at2"/>
<dbReference type="Pfam" id="PF13439">
    <property type="entry name" value="Glyco_transf_4"/>
    <property type="match status" value="1"/>
</dbReference>
<dbReference type="AlphaFoldDB" id="A0A1G9NAK7"/>
<dbReference type="GO" id="GO:1903509">
    <property type="term" value="P:liposaccharide metabolic process"/>
    <property type="evidence" value="ECO:0007669"/>
    <property type="project" value="UniProtKB-ARBA"/>
</dbReference>
<dbReference type="InterPro" id="IPR028098">
    <property type="entry name" value="Glyco_trans_4-like_N"/>
</dbReference>
<gene>
    <name evidence="5" type="ORF">SAMN04488535_0936</name>
</gene>
<sequence length="379" mass="40226">MTVLLVTNDFPPTVGGIQSYVRDFAGQYVRRAGANNLIVFASTQDRDAARRFDAGLSYTVVRWPRRVMLPTPATVREMQRLIRLHGVDTVWFGAAAPLAVMGSAAKAAGARRVVASTHGHEVGWSMLPGARQLLGAIGRSADTVTYISRYTLGRLRRPLGTSARFEALPSGVDTRFFRPASDAERAATRDQLGVGGAPLIVCASRLVARKGQDSLIDALPHVARSIPGTRLVITGDGPYEHTLRKRARGLGDAVIFTGSVERTQLRDIIAAADVFAMPARTRGAGLDVEGLGIVYLEAQACGIPVIAGTSGGAPETVTPATGIVVDGRDTAELAGALTGLLADPERRRAMGEAGRAHVSRTFSWDVLGDRLVRLLDATG</sequence>
<keyword evidence="1 5" id="KW-0328">Glycosyltransferase</keyword>
<feature type="domain" description="Glycosyltransferase subfamily 4-like N-terminal" evidence="4">
    <location>
        <begin position="14"/>
        <end position="175"/>
    </location>
</feature>
<dbReference type="InterPro" id="IPR050194">
    <property type="entry name" value="Glycosyltransferase_grp1"/>
</dbReference>
<dbReference type="EMBL" id="LT629700">
    <property type="protein sequence ID" value="SDL83469.1"/>
    <property type="molecule type" value="Genomic_DNA"/>
</dbReference>
<evidence type="ECO:0000256" key="2">
    <source>
        <dbReference type="ARBA" id="ARBA00022679"/>
    </source>
</evidence>
<evidence type="ECO:0000313" key="5">
    <source>
        <dbReference type="EMBL" id="SDL83469.1"/>
    </source>
</evidence>
<evidence type="ECO:0000259" key="4">
    <source>
        <dbReference type="Pfam" id="PF13439"/>
    </source>
</evidence>
<dbReference type="InterPro" id="IPR001296">
    <property type="entry name" value="Glyco_trans_1"/>
</dbReference>
<dbReference type="STRING" id="38302.SAMN04488535_0936"/>
<proteinExistence type="predicted"/>
<evidence type="ECO:0000256" key="1">
    <source>
        <dbReference type="ARBA" id="ARBA00022676"/>
    </source>
</evidence>
<organism evidence="5 6">
    <name type="scientific">Corynebacterium mycetoides</name>
    <dbReference type="NCBI Taxonomy" id="38302"/>
    <lineage>
        <taxon>Bacteria</taxon>
        <taxon>Bacillati</taxon>
        <taxon>Actinomycetota</taxon>
        <taxon>Actinomycetes</taxon>
        <taxon>Mycobacteriales</taxon>
        <taxon>Corynebacteriaceae</taxon>
        <taxon>Corynebacterium</taxon>
    </lineage>
</organism>
<dbReference type="FunFam" id="3.40.50.2000:FF:000069">
    <property type="entry name" value="Alpha-(1-6)-phosphatidylinositol monomannoside mannosyltransferase"/>
    <property type="match status" value="1"/>
</dbReference>
<dbReference type="Proteomes" id="UP000199350">
    <property type="component" value="Chromosome I"/>
</dbReference>
<reference evidence="6" key="1">
    <citation type="submission" date="2016-10" db="EMBL/GenBank/DDBJ databases">
        <authorList>
            <person name="Varghese N."/>
            <person name="Submissions S."/>
        </authorList>
    </citation>
    <scope>NUCLEOTIDE SEQUENCE [LARGE SCALE GENOMIC DNA]</scope>
    <source>
        <strain evidence="6">DSM 20632</strain>
    </source>
</reference>
<keyword evidence="2 5" id="KW-0808">Transferase</keyword>
<protein>
    <submittedName>
        <fullName evidence="5">Phosphatidylinositol alpha-1,6-mannosyltransferase</fullName>
    </submittedName>
</protein>
<dbReference type="RefSeq" id="WP_092149404.1">
    <property type="nucleotide sequence ID" value="NZ_LT629700.1"/>
</dbReference>
<accession>A0A1G9NAK7</accession>
<dbReference type="GO" id="GO:1901137">
    <property type="term" value="P:carbohydrate derivative biosynthetic process"/>
    <property type="evidence" value="ECO:0007669"/>
    <property type="project" value="UniProtKB-ARBA"/>
</dbReference>
<dbReference type="PANTHER" id="PTHR45947">
    <property type="entry name" value="SULFOQUINOVOSYL TRANSFERASE SQD2"/>
    <property type="match status" value="1"/>
</dbReference>
<dbReference type="Pfam" id="PF00534">
    <property type="entry name" value="Glycos_transf_1"/>
    <property type="match status" value="1"/>
</dbReference>
<keyword evidence="6" id="KW-1185">Reference proteome</keyword>
<feature type="domain" description="Glycosyl transferase family 1" evidence="3">
    <location>
        <begin position="189"/>
        <end position="356"/>
    </location>
</feature>
<dbReference type="PANTHER" id="PTHR45947:SF3">
    <property type="entry name" value="SULFOQUINOVOSYL TRANSFERASE SQD2"/>
    <property type="match status" value="1"/>
</dbReference>
<evidence type="ECO:0000313" key="6">
    <source>
        <dbReference type="Proteomes" id="UP000199350"/>
    </source>
</evidence>
<dbReference type="GO" id="GO:0016758">
    <property type="term" value="F:hexosyltransferase activity"/>
    <property type="evidence" value="ECO:0007669"/>
    <property type="project" value="TreeGrafter"/>
</dbReference>